<feature type="region of interest" description="Disordered" evidence="1">
    <location>
        <begin position="212"/>
        <end position="410"/>
    </location>
</feature>
<organism evidence="2 3">
    <name type="scientific">Acaryochloris thomasi RCC1774</name>
    <dbReference type="NCBI Taxonomy" id="1764569"/>
    <lineage>
        <taxon>Bacteria</taxon>
        <taxon>Bacillati</taxon>
        <taxon>Cyanobacteriota</taxon>
        <taxon>Cyanophyceae</taxon>
        <taxon>Acaryochloridales</taxon>
        <taxon>Acaryochloridaceae</taxon>
        <taxon>Acaryochloris</taxon>
        <taxon>Acaryochloris thomasi</taxon>
    </lineage>
</organism>
<evidence type="ECO:0008006" key="4">
    <source>
        <dbReference type="Google" id="ProtNLM"/>
    </source>
</evidence>
<dbReference type="InterPro" id="IPR025569">
    <property type="entry name" value="DUF4335"/>
</dbReference>
<dbReference type="AlphaFoldDB" id="A0A2W1JMS4"/>
<sequence>MAVITRQYAPPTCTLEVTAQTSALSRWTRQPVLKSLDFLLSFKGVCDRNQQPLEVQGDRKQLESLSEAVSTYTQELLGHSVVPLPAGLSGSENPQTELQTQSATALETSPAPPLTLPVVHLRPQNLLRHELVLGPLATDTSGSVIQLKASQLFDLATALDEYAAEVETLPTQVPQTVRPAVPVWARAAGVILLVGGSTVALTQFLYSGFGGPTSTISSDSRNEKETLTESAPTPVAKLPTPQRDQASPPTPPTQKLPQVQLPKRGGDSGSDLFSGPAPSQSESQTESSTSAFRQTPRQQAPPAKLPSLPDAPAPADLDLDSEKFKVPDAAEAPTAIAGRSPTELGQTNLGRSGVSASQPETFTSRAKARVSAESDVISSADQENSLRQDKAVSPAPAAGVSGASVPPPTPEALRETAFDVSPQIVEVRQYLARRWQAPANLKQTLQYTLVLNANGTIGQIKPRGQAATQYLGQTPIPSTNQPFVSPSKVPGSAVIRVVLGADGSVQTFPESPSN</sequence>
<keyword evidence="3" id="KW-1185">Reference proteome</keyword>
<evidence type="ECO:0000256" key="1">
    <source>
        <dbReference type="SAM" id="MobiDB-lite"/>
    </source>
</evidence>
<dbReference type="EMBL" id="PQWO01000002">
    <property type="protein sequence ID" value="PZD74516.1"/>
    <property type="molecule type" value="Genomic_DNA"/>
</dbReference>
<feature type="compositionally biased region" description="Polar residues" evidence="1">
    <location>
        <begin position="90"/>
        <end position="107"/>
    </location>
</feature>
<dbReference type="OrthoDB" id="425813at2"/>
<proteinExistence type="predicted"/>
<dbReference type="RefSeq" id="WP_110984811.1">
    <property type="nucleotide sequence ID" value="NZ_CAWNWM010000002.1"/>
</dbReference>
<feature type="compositionally biased region" description="Low complexity" evidence="1">
    <location>
        <begin position="276"/>
        <end position="291"/>
    </location>
</feature>
<feature type="region of interest" description="Disordered" evidence="1">
    <location>
        <begin position="83"/>
        <end position="109"/>
    </location>
</feature>
<accession>A0A2W1JMS4</accession>
<evidence type="ECO:0000313" key="3">
    <source>
        <dbReference type="Proteomes" id="UP000248857"/>
    </source>
</evidence>
<dbReference type="Pfam" id="PF14233">
    <property type="entry name" value="DUF4335"/>
    <property type="match status" value="1"/>
</dbReference>
<dbReference type="Proteomes" id="UP000248857">
    <property type="component" value="Unassembled WGS sequence"/>
</dbReference>
<protein>
    <recommendedName>
        <fullName evidence="4">DUF4335 domain-containing protein</fullName>
    </recommendedName>
</protein>
<feature type="compositionally biased region" description="Low complexity" evidence="1">
    <location>
        <begin position="391"/>
        <end position="404"/>
    </location>
</feature>
<feature type="compositionally biased region" description="Polar residues" evidence="1">
    <location>
        <begin position="343"/>
        <end position="364"/>
    </location>
</feature>
<gene>
    <name evidence="2" type="ORF">C1752_00838</name>
</gene>
<comment type="caution">
    <text evidence="2">The sequence shown here is derived from an EMBL/GenBank/DDBJ whole genome shotgun (WGS) entry which is preliminary data.</text>
</comment>
<evidence type="ECO:0000313" key="2">
    <source>
        <dbReference type="EMBL" id="PZD74516.1"/>
    </source>
</evidence>
<name>A0A2W1JMS4_9CYAN</name>
<reference evidence="2 3" key="1">
    <citation type="journal article" date="2018" name="Sci. Rep.">
        <title>A novel species of the marine cyanobacterium Acaryochloris with a unique pigment content and lifestyle.</title>
        <authorList>
            <person name="Partensky F."/>
            <person name="Six C."/>
            <person name="Ratin M."/>
            <person name="Garczarek L."/>
            <person name="Vaulot D."/>
            <person name="Probert I."/>
            <person name="Calteau A."/>
            <person name="Gourvil P."/>
            <person name="Marie D."/>
            <person name="Grebert T."/>
            <person name="Bouchier C."/>
            <person name="Le Panse S."/>
            <person name="Gachenot M."/>
            <person name="Rodriguez F."/>
            <person name="Garrido J.L."/>
        </authorList>
    </citation>
    <scope>NUCLEOTIDE SEQUENCE [LARGE SCALE GENOMIC DNA]</scope>
    <source>
        <strain evidence="2 3">RCC1774</strain>
    </source>
</reference>
<feature type="compositionally biased region" description="Low complexity" evidence="1">
    <location>
        <begin position="300"/>
        <end position="316"/>
    </location>
</feature>